<name>E8U5N9_DEIML</name>
<dbReference type="KEGG" id="dmr:Deima_0722"/>
<evidence type="ECO:0000313" key="3">
    <source>
        <dbReference type="Proteomes" id="UP000008635"/>
    </source>
</evidence>
<feature type="signal peptide" evidence="1">
    <location>
        <begin position="1"/>
        <end position="20"/>
    </location>
</feature>
<reference evidence="2 3" key="1">
    <citation type="journal article" date="2011" name="Stand. Genomic Sci.">
        <title>Complete genome sequence of Deinococcus maricopensis type strain (LB-34).</title>
        <authorList>
            <person name="Pukall R."/>
            <person name="Zeytun A."/>
            <person name="Lucas S."/>
            <person name="Lapidus A."/>
            <person name="Hammon N."/>
            <person name="Deshpande S."/>
            <person name="Nolan M."/>
            <person name="Cheng J.F."/>
            <person name="Pitluck S."/>
            <person name="Liolios K."/>
            <person name="Pagani I."/>
            <person name="Mikhailova N."/>
            <person name="Ivanova N."/>
            <person name="Mavromatis K."/>
            <person name="Pati A."/>
            <person name="Tapia R."/>
            <person name="Han C."/>
            <person name="Goodwin L."/>
            <person name="Chen A."/>
            <person name="Palaniappan K."/>
            <person name="Land M."/>
            <person name="Hauser L."/>
            <person name="Chang Y.J."/>
            <person name="Jeffries C.D."/>
            <person name="Brambilla E.M."/>
            <person name="Rohde M."/>
            <person name="Goker M."/>
            <person name="Detter J.C."/>
            <person name="Woyke T."/>
            <person name="Bristow J."/>
            <person name="Eisen J.A."/>
            <person name="Markowitz V."/>
            <person name="Hugenholtz P."/>
            <person name="Kyrpides N.C."/>
            <person name="Klenk H.P."/>
        </authorList>
    </citation>
    <scope>NUCLEOTIDE SEQUENCE [LARGE SCALE GENOMIC DNA]</scope>
    <source>
        <strain evidence="3">DSM 21211 / LMG 22137 / NRRL B-23946 / LB-34</strain>
    </source>
</reference>
<dbReference type="EMBL" id="CP002454">
    <property type="protein sequence ID" value="ADV66378.1"/>
    <property type="molecule type" value="Genomic_DNA"/>
</dbReference>
<evidence type="ECO:0000256" key="1">
    <source>
        <dbReference type="SAM" id="SignalP"/>
    </source>
</evidence>
<feature type="chain" id="PRO_5003228364" evidence="1">
    <location>
        <begin position="21"/>
        <end position="387"/>
    </location>
</feature>
<dbReference type="Pfam" id="PF04294">
    <property type="entry name" value="VanW"/>
    <property type="match status" value="1"/>
</dbReference>
<reference evidence="3" key="2">
    <citation type="submission" date="2011-01" db="EMBL/GenBank/DDBJ databases">
        <title>The complete genome of Deinococcus maricopensis DSM 21211.</title>
        <authorList>
            <consortium name="US DOE Joint Genome Institute (JGI-PGF)"/>
            <person name="Lucas S."/>
            <person name="Copeland A."/>
            <person name="Lapidus A."/>
            <person name="Goodwin L."/>
            <person name="Pitluck S."/>
            <person name="Kyrpides N."/>
            <person name="Mavromatis K."/>
            <person name="Pagani I."/>
            <person name="Ivanova N."/>
            <person name="Ovchinnikova G."/>
            <person name="Zeytun A."/>
            <person name="Detter J.C."/>
            <person name="Han C."/>
            <person name="Land M."/>
            <person name="Hauser L."/>
            <person name="Markowitz V."/>
            <person name="Cheng J.-F."/>
            <person name="Hugenholtz P."/>
            <person name="Woyke T."/>
            <person name="Wu D."/>
            <person name="Pukall R."/>
            <person name="Gehrich-Schroeter G."/>
            <person name="Brambilla E."/>
            <person name="Klenk H.-P."/>
            <person name="Eisen J.A."/>
        </authorList>
    </citation>
    <scope>NUCLEOTIDE SEQUENCE [LARGE SCALE GENOMIC DNA]</scope>
    <source>
        <strain evidence="3">DSM 21211 / LMG 22137 / NRRL B-23946 / LB-34</strain>
    </source>
</reference>
<dbReference type="Proteomes" id="UP000008635">
    <property type="component" value="Chromosome"/>
</dbReference>
<dbReference type="PANTHER" id="PTHR35788">
    <property type="entry name" value="EXPORTED PROTEIN-RELATED"/>
    <property type="match status" value="1"/>
</dbReference>
<evidence type="ECO:0000313" key="2">
    <source>
        <dbReference type="EMBL" id="ADV66378.1"/>
    </source>
</evidence>
<protein>
    <submittedName>
        <fullName evidence="2">VanW family protein</fullName>
    </submittedName>
</protein>
<accession>E8U5N9</accession>
<dbReference type="PANTHER" id="PTHR35788:SF1">
    <property type="entry name" value="EXPORTED PROTEIN"/>
    <property type="match status" value="1"/>
</dbReference>
<dbReference type="OrthoDB" id="9813301at2"/>
<dbReference type="STRING" id="709986.Deima_0722"/>
<keyword evidence="1" id="KW-0732">Signal</keyword>
<dbReference type="AlphaFoldDB" id="E8U5N9"/>
<organism evidence="2 3">
    <name type="scientific">Deinococcus maricopensis (strain DSM 21211 / LMG 22137 / NRRL B-23946 / LB-34)</name>
    <dbReference type="NCBI Taxonomy" id="709986"/>
    <lineage>
        <taxon>Bacteria</taxon>
        <taxon>Thermotogati</taxon>
        <taxon>Deinococcota</taxon>
        <taxon>Deinococci</taxon>
        <taxon>Deinococcales</taxon>
        <taxon>Deinococcaceae</taxon>
        <taxon>Deinococcus</taxon>
    </lineage>
</organism>
<dbReference type="eggNOG" id="COG2720">
    <property type="taxonomic scope" value="Bacteria"/>
</dbReference>
<sequence length="387" mass="42834" precursor="true">MNRAPHLLAALLTLSAAAHATTPKPEPLKLVVRTTEPKLQKGKVTDVPVVKSWTLNAQAVARSRKYGKLSSTLNLDHIFNDIERRAPRPATFRNVKGSWVATQQTGWRVDRVATKKALLNALQDGKGEVKVTLNHVVPARNVRTLAERGVLYHVASGTSSFRGSPDFRVTNIIVGAQKLDNFFIAPGHTFDFNKEVGVINAQTGFVKGFVISGGTLSKEDGGGICQVSTTIFRAMYQAGLPVVERHEHSHRVHYYDPVGFEATVYAPTKNLRMKNDTDKHLFVQASWDKRAQTLRFDLFGAQPDRTVNISKPVVTNFKAPAPATYTPDPRVRVGGRRLLDQPMQGMTSVITRTVKLPGGQVRKDTLKSVYKPWGAVYGVNPRDNRLR</sequence>
<dbReference type="RefSeq" id="WP_013555883.1">
    <property type="nucleotide sequence ID" value="NC_014958.1"/>
</dbReference>
<proteinExistence type="predicted"/>
<dbReference type="InterPro" id="IPR007391">
    <property type="entry name" value="Vancomycin_resist_VanW"/>
</dbReference>
<dbReference type="InterPro" id="IPR052913">
    <property type="entry name" value="Glycopeptide_resist_protein"/>
</dbReference>
<dbReference type="HOGENOM" id="CLU_047936_0_0_0"/>
<keyword evidence="3" id="KW-1185">Reference proteome</keyword>
<gene>
    <name evidence="2" type="ordered locus">Deima_0722</name>
</gene>